<dbReference type="GO" id="GO:0003924">
    <property type="term" value="F:GTPase activity"/>
    <property type="evidence" value="ECO:0007669"/>
    <property type="project" value="InterPro"/>
</dbReference>
<dbReference type="STRING" id="329046.A0A1Y2CUH2"/>
<dbReference type="InterPro" id="IPR050209">
    <property type="entry name" value="Rab_GTPases_membrane_traffic"/>
</dbReference>
<dbReference type="GO" id="GO:0031410">
    <property type="term" value="C:cytoplasmic vesicle"/>
    <property type="evidence" value="ECO:0007669"/>
    <property type="project" value="UniProtKB-ARBA"/>
</dbReference>
<dbReference type="NCBIfam" id="TIGR00231">
    <property type="entry name" value="small_GTP"/>
    <property type="match status" value="1"/>
</dbReference>
<gene>
    <name evidence="8" type="ORF">BCR33DRAFT_757333</name>
</gene>
<dbReference type="InterPro" id="IPR001806">
    <property type="entry name" value="Small_GTPase"/>
</dbReference>
<dbReference type="PROSITE" id="PS51420">
    <property type="entry name" value="RHO"/>
    <property type="match status" value="1"/>
</dbReference>
<accession>A0A1Y2CUH2</accession>
<dbReference type="OrthoDB" id="9989112at2759"/>
<dbReference type="EMBL" id="MCGO01000007">
    <property type="protein sequence ID" value="ORY50484.1"/>
    <property type="molecule type" value="Genomic_DNA"/>
</dbReference>
<evidence type="ECO:0000256" key="5">
    <source>
        <dbReference type="ARBA" id="ARBA00023288"/>
    </source>
</evidence>
<evidence type="ECO:0000256" key="7">
    <source>
        <dbReference type="ARBA" id="ARBA00037868"/>
    </source>
</evidence>
<dbReference type="GO" id="GO:0005525">
    <property type="term" value="F:GTP binding"/>
    <property type="evidence" value="ECO:0007669"/>
    <property type="project" value="UniProtKB-KW"/>
</dbReference>
<comment type="similarity">
    <text evidence="1">Belongs to the small GTPase superfamily. Rab family.</text>
</comment>
<dbReference type="SMART" id="SM00173">
    <property type="entry name" value="RAS"/>
    <property type="match status" value="1"/>
</dbReference>
<dbReference type="SUPFAM" id="SSF52540">
    <property type="entry name" value="P-loop containing nucleoside triphosphate hydrolases"/>
    <property type="match status" value="1"/>
</dbReference>
<comment type="caution">
    <text evidence="8">The sequence shown here is derived from an EMBL/GenBank/DDBJ whole genome shotgun (WGS) entry which is preliminary data.</text>
</comment>
<evidence type="ECO:0000256" key="4">
    <source>
        <dbReference type="ARBA" id="ARBA00023136"/>
    </source>
</evidence>
<keyword evidence="4" id="KW-0472">Membrane</keyword>
<dbReference type="PROSITE" id="PS51421">
    <property type="entry name" value="RAS"/>
    <property type="match status" value="1"/>
</dbReference>
<keyword evidence="2" id="KW-0547">Nucleotide-binding</keyword>
<evidence type="ECO:0000313" key="8">
    <source>
        <dbReference type="EMBL" id="ORY50484.1"/>
    </source>
</evidence>
<evidence type="ECO:0000256" key="3">
    <source>
        <dbReference type="ARBA" id="ARBA00023134"/>
    </source>
</evidence>
<organism evidence="8 9">
    <name type="scientific">Rhizoclosmatium globosum</name>
    <dbReference type="NCBI Taxonomy" id="329046"/>
    <lineage>
        <taxon>Eukaryota</taxon>
        <taxon>Fungi</taxon>
        <taxon>Fungi incertae sedis</taxon>
        <taxon>Chytridiomycota</taxon>
        <taxon>Chytridiomycota incertae sedis</taxon>
        <taxon>Chytridiomycetes</taxon>
        <taxon>Chytridiales</taxon>
        <taxon>Chytriomycetaceae</taxon>
        <taxon>Rhizoclosmatium</taxon>
    </lineage>
</organism>
<protein>
    <submittedName>
        <fullName evidence="8">Ras-domain-containing protein</fullName>
    </submittedName>
</protein>
<evidence type="ECO:0000256" key="6">
    <source>
        <dbReference type="ARBA" id="ARBA00023289"/>
    </source>
</evidence>
<dbReference type="PRINTS" id="PR00449">
    <property type="entry name" value="RASTRNSFRMNG"/>
</dbReference>
<proteinExistence type="inferred from homology"/>
<dbReference type="SMART" id="SM00175">
    <property type="entry name" value="RAB"/>
    <property type="match status" value="1"/>
</dbReference>
<dbReference type="PROSITE" id="PS51419">
    <property type="entry name" value="RAB"/>
    <property type="match status" value="1"/>
</dbReference>
<dbReference type="Pfam" id="PF00071">
    <property type="entry name" value="Ras"/>
    <property type="match status" value="1"/>
</dbReference>
<dbReference type="InterPro" id="IPR005225">
    <property type="entry name" value="Small_GTP-bd"/>
</dbReference>
<dbReference type="InterPro" id="IPR027417">
    <property type="entry name" value="P-loop_NTPase"/>
</dbReference>
<keyword evidence="3" id="KW-0342">GTP-binding</keyword>
<keyword evidence="5" id="KW-0449">Lipoprotein</keyword>
<dbReference type="AlphaFoldDB" id="A0A1Y2CUH2"/>
<sequence length="214" mass="23400">MSKDDEYDYLFKVVLIGDSGVGKSNLLSRFTRNEFNLDSKSTIGVEFATRTIQVDGKTIKAQIWDTAGQERYRAITSAYYRGAVGALLVYDIAKVSSYENVNRWLKELRDHADSNIQIMLVGNKSDLKHLRAVSTEEAKNFAAENGLTFIETSALDSSNVEPAFQKILTEIYRVVSNNALKAGESAGAPKVNAGTTITLNNAVDTSKKPSGGCC</sequence>
<keyword evidence="6" id="KW-0636">Prenylation</keyword>
<dbReference type="GO" id="GO:0012505">
    <property type="term" value="C:endomembrane system"/>
    <property type="evidence" value="ECO:0007669"/>
    <property type="project" value="UniProtKB-SubCell"/>
</dbReference>
<dbReference type="FunFam" id="3.40.50.300:FF:000085">
    <property type="entry name" value="Putative ras-related protein rab-11a"/>
    <property type="match status" value="1"/>
</dbReference>
<dbReference type="SMART" id="SM00174">
    <property type="entry name" value="RHO"/>
    <property type="match status" value="1"/>
</dbReference>
<name>A0A1Y2CUH2_9FUNG</name>
<comment type="subcellular location">
    <subcellularLocation>
        <location evidence="7">Endomembrane system</location>
        <topology evidence="7">Lipid-anchor</topology>
    </subcellularLocation>
</comment>
<dbReference type="Proteomes" id="UP000193642">
    <property type="component" value="Unassembled WGS sequence"/>
</dbReference>
<evidence type="ECO:0000256" key="2">
    <source>
        <dbReference type="ARBA" id="ARBA00022741"/>
    </source>
</evidence>
<dbReference type="SMART" id="SM00176">
    <property type="entry name" value="RAN"/>
    <property type="match status" value="1"/>
</dbReference>
<dbReference type="Gene3D" id="3.40.50.300">
    <property type="entry name" value="P-loop containing nucleotide triphosphate hydrolases"/>
    <property type="match status" value="1"/>
</dbReference>
<dbReference type="PANTHER" id="PTHR47979">
    <property type="entry name" value="DRAB11-RELATED"/>
    <property type="match status" value="1"/>
</dbReference>
<evidence type="ECO:0000256" key="1">
    <source>
        <dbReference type="ARBA" id="ARBA00006270"/>
    </source>
</evidence>
<keyword evidence="9" id="KW-1185">Reference proteome</keyword>
<evidence type="ECO:0000313" key="9">
    <source>
        <dbReference type="Proteomes" id="UP000193642"/>
    </source>
</evidence>
<reference evidence="8 9" key="1">
    <citation type="submission" date="2016-07" db="EMBL/GenBank/DDBJ databases">
        <title>Pervasive Adenine N6-methylation of Active Genes in Fungi.</title>
        <authorList>
            <consortium name="DOE Joint Genome Institute"/>
            <person name="Mondo S.J."/>
            <person name="Dannebaum R.O."/>
            <person name="Kuo R.C."/>
            <person name="Labutti K."/>
            <person name="Haridas S."/>
            <person name="Kuo A."/>
            <person name="Salamov A."/>
            <person name="Ahrendt S.R."/>
            <person name="Lipzen A."/>
            <person name="Sullivan W."/>
            <person name="Andreopoulos W.B."/>
            <person name="Clum A."/>
            <person name="Lindquist E."/>
            <person name="Daum C."/>
            <person name="Ramamoorthy G.K."/>
            <person name="Gryganskyi A."/>
            <person name="Culley D."/>
            <person name="Magnuson J.K."/>
            <person name="James T.Y."/>
            <person name="O'Malley M.A."/>
            <person name="Stajich J.E."/>
            <person name="Spatafora J.W."/>
            <person name="Visel A."/>
            <person name="Grigoriev I.V."/>
        </authorList>
    </citation>
    <scope>NUCLEOTIDE SEQUENCE [LARGE SCALE GENOMIC DNA]</scope>
    <source>
        <strain evidence="8 9">JEL800</strain>
    </source>
</reference>
<dbReference type="CDD" id="cd01868">
    <property type="entry name" value="Rab11_like"/>
    <property type="match status" value="1"/>
</dbReference>